<dbReference type="Proteomes" id="UP001162483">
    <property type="component" value="Unassembled WGS sequence"/>
</dbReference>
<accession>A0ABN9CEE7</accession>
<name>A0ABN9CEE7_9NEOB</name>
<comment type="caution">
    <text evidence="1">The sequence shown here is derived from an EMBL/GenBank/DDBJ whole genome shotgun (WGS) entry which is preliminary data.</text>
</comment>
<sequence>SLSPVVCPPQLVSPAVLYSRRPASSVWAPGCDSSRLHSRVPTAHERVALRFVNYPVVFWDLSCVPKDYREGGKGREDSFRF</sequence>
<protein>
    <submittedName>
        <fullName evidence="1">Uncharacterized protein</fullName>
    </submittedName>
</protein>
<reference evidence="1" key="1">
    <citation type="submission" date="2023-05" db="EMBL/GenBank/DDBJ databases">
        <authorList>
            <person name="Stuckert A."/>
        </authorList>
    </citation>
    <scope>NUCLEOTIDE SEQUENCE</scope>
</reference>
<gene>
    <name evidence="1" type="ORF">SPARVUS_LOCUS4718332</name>
</gene>
<evidence type="ECO:0000313" key="2">
    <source>
        <dbReference type="Proteomes" id="UP001162483"/>
    </source>
</evidence>
<evidence type="ECO:0000313" key="1">
    <source>
        <dbReference type="EMBL" id="CAI9557522.1"/>
    </source>
</evidence>
<keyword evidence="2" id="KW-1185">Reference proteome</keyword>
<feature type="non-terminal residue" evidence="1">
    <location>
        <position position="1"/>
    </location>
</feature>
<organism evidence="1 2">
    <name type="scientific">Staurois parvus</name>
    <dbReference type="NCBI Taxonomy" id="386267"/>
    <lineage>
        <taxon>Eukaryota</taxon>
        <taxon>Metazoa</taxon>
        <taxon>Chordata</taxon>
        <taxon>Craniata</taxon>
        <taxon>Vertebrata</taxon>
        <taxon>Euteleostomi</taxon>
        <taxon>Amphibia</taxon>
        <taxon>Batrachia</taxon>
        <taxon>Anura</taxon>
        <taxon>Neobatrachia</taxon>
        <taxon>Ranoidea</taxon>
        <taxon>Ranidae</taxon>
        <taxon>Staurois</taxon>
    </lineage>
</organism>
<dbReference type="EMBL" id="CATNWA010009170">
    <property type="protein sequence ID" value="CAI9557522.1"/>
    <property type="molecule type" value="Genomic_DNA"/>
</dbReference>
<proteinExistence type="predicted"/>